<dbReference type="AlphaFoldDB" id="A0A834CDC2"/>
<name>A0A834CDC2_ORYME</name>
<dbReference type="Proteomes" id="UP000646548">
    <property type="component" value="Unassembled WGS sequence"/>
</dbReference>
<gene>
    <name evidence="1" type="ORF">FQA47_011940</name>
</gene>
<sequence>MPFCFFALEAWVKPADAAAVSSSSTPQTHAFLLRRRWRLRTLRRFGCCQKRRGGGGKSPSKGLDSFNPHLGFHSNLFSTKEWGGAFLLPSFCWIQSFVFGDKPTGGMLKEDDRPPPACWPPPGFLSGSTLHYISAA</sequence>
<comment type="caution">
    <text evidence="1">The sequence shown here is derived from an EMBL/GenBank/DDBJ whole genome shotgun (WGS) entry which is preliminary data.</text>
</comment>
<evidence type="ECO:0000313" key="2">
    <source>
        <dbReference type="Proteomes" id="UP000646548"/>
    </source>
</evidence>
<dbReference type="EMBL" id="WKFB01000315">
    <property type="protein sequence ID" value="KAF6727039.1"/>
    <property type="molecule type" value="Genomic_DNA"/>
</dbReference>
<protein>
    <submittedName>
        <fullName evidence="1">Uncharacterized protein</fullName>
    </submittedName>
</protein>
<reference evidence="1" key="1">
    <citation type="journal article" name="BMC Genomics">
        <title>Long-read sequencing and de novo genome assembly of marine medaka (Oryzias melastigma).</title>
        <authorList>
            <person name="Liang P."/>
            <person name="Saqib H.S.A."/>
            <person name="Ni X."/>
            <person name="Shen Y."/>
        </authorList>
    </citation>
    <scope>NUCLEOTIDE SEQUENCE</scope>
    <source>
        <strain evidence="1">Bigg-433</strain>
    </source>
</reference>
<organism evidence="1 2">
    <name type="scientific">Oryzias melastigma</name>
    <name type="common">Marine medaka</name>
    <dbReference type="NCBI Taxonomy" id="30732"/>
    <lineage>
        <taxon>Eukaryota</taxon>
        <taxon>Metazoa</taxon>
        <taxon>Chordata</taxon>
        <taxon>Craniata</taxon>
        <taxon>Vertebrata</taxon>
        <taxon>Euteleostomi</taxon>
        <taxon>Actinopterygii</taxon>
        <taxon>Neopterygii</taxon>
        <taxon>Teleostei</taxon>
        <taxon>Neoteleostei</taxon>
        <taxon>Acanthomorphata</taxon>
        <taxon>Ovalentaria</taxon>
        <taxon>Atherinomorphae</taxon>
        <taxon>Beloniformes</taxon>
        <taxon>Adrianichthyidae</taxon>
        <taxon>Oryziinae</taxon>
        <taxon>Oryzias</taxon>
    </lineage>
</organism>
<accession>A0A834CDC2</accession>
<evidence type="ECO:0000313" key="1">
    <source>
        <dbReference type="EMBL" id="KAF6727039.1"/>
    </source>
</evidence>
<proteinExistence type="predicted"/>